<gene>
    <name evidence="2" type="primary">ORF39525</name>
</gene>
<dbReference type="GO" id="GO:0005085">
    <property type="term" value="F:guanyl-nucleotide exchange factor activity"/>
    <property type="evidence" value="ECO:0007669"/>
    <property type="project" value="TreeGrafter"/>
</dbReference>
<dbReference type="EMBL" id="HACG01013621">
    <property type="protein sequence ID" value="CEK60486.1"/>
    <property type="molecule type" value="Transcribed_RNA"/>
</dbReference>
<feature type="region of interest" description="Disordered" evidence="1">
    <location>
        <begin position="153"/>
        <end position="181"/>
    </location>
</feature>
<proteinExistence type="predicted"/>
<feature type="region of interest" description="Disordered" evidence="1">
    <location>
        <begin position="1"/>
        <end position="97"/>
    </location>
</feature>
<feature type="non-terminal residue" evidence="2">
    <location>
        <position position="261"/>
    </location>
</feature>
<dbReference type="InterPro" id="IPR039980">
    <property type="entry name" value="MADD"/>
</dbReference>
<sequence>FHSDPSLPGRSPGAPSSPRSPQVNRAGSISSQSPKTPPHRPGMPPGLTPPSVRKPGPYNPGMRPHSGNLTSSFNTIARRPGKSTLDGEKSSTHSLISTISSELTDMAHSATSTVSELFGSNKPQSQPQQSKMVPLKPFTPLGNRKALVEKSGLVRHASNRQQKEPPKLSPGDAKANSNSESQQFLKEVINGVLEGKGLNWMKVNRIKKLMEDENYRNFVVSRLNRNLDQKVPEDTIHLEDVSVMKPVLKGMLSLIKCIIHG</sequence>
<feature type="region of interest" description="Disordered" evidence="1">
    <location>
        <begin position="114"/>
        <end position="140"/>
    </location>
</feature>
<reference evidence="2" key="1">
    <citation type="submission" date="2014-12" db="EMBL/GenBank/DDBJ databases">
        <title>Insight into the proteome of Arion vulgaris.</title>
        <authorList>
            <person name="Aradska J."/>
            <person name="Bulat T."/>
            <person name="Smidak R."/>
            <person name="Sarate P."/>
            <person name="Gangsoo J."/>
            <person name="Sialana F."/>
            <person name="Bilban M."/>
            <person name="Lubec G."/>
        </authorList>
    </citation>
    <scope>NUCLEOTIDE SEQUENCE</scope>
    <source>
        <tissue evidence="2">Skin</tissue>
    </source>
</reference>
<feature type="non-terminal residue" evidence="2">
    <location>
        <position position="1"/>
    </location>
</feature>
<feature type="compositionally biased region" description="Polar residues" evidence="1">
    <location>
        <begin position="22"/>
        <end position="34"/>
    </location>
</feature>
<dbReference type="GO" id="GO:0042981">
    <property type="term" value="P:regulation of apoptotic process"/>
    <property type="evidence" value="ECO:0007669"/>
    <property type="project" value="TreeGrafter"/>
</dbReference>
<accession>A0A0B6YXS9</accession>
<feature type="compositionally biased region" description="Low complexity" evidence="1">
    <location>
        <begin position="1"/>
        <end position="21"/>
    </location>
</feature>
<dbReference type="GO" id="GO:0032483">
    <property type="term" value="P:regulation of Rab protein signal transduction"/>
    <property type="evidence" value="ECO:0007669"/>
    <property type="project" value="TreeGrafter"/>
</dbReference>
<dbReference type="AlphaFoldDB" id="A0A0B6YXS9"/>
<evidence type="ECO:0000256" key="1">
    <source>
        <dbReference type="SAM" id="MobiDB-lite"/>
    </source>
</evidence>
<organism evidence="2">
    <name type="scientific">Arion vulgaris</name>
    <dbReference type="NCBI Taxonomy" id="1028688"/>
    <lineage>
        <taxon>Eukaryota</taxon>
        <taxon>Metazoa</taxon>
        <taxon>Spiralia</taxon>
        <taxon>Lophotrochozoa</taxon>
        <taxon>Mollusca</taxon>
        <taxon>Gastropoda</taxon>
        <taxon>Heterobranchia</taxon>
        <taxon>Euthyneura</taxon>
        <taxon>Panpulmonata</taxon>
        <taxon>Eupulmonata</taxon>
        <taxon>Stylommatophora</taxon>
        <taxon>Helicina</taxon>
        <taxon>Arionoidea</taxon>
        <taxon>Arionidae</taxon>
        <taxon>Arion</taxon>
    </lineage>
</organism>
<evidence type="ECO:0000313" key="2">
    <source>
        <dbReference type="EMBL" id="CEK60486.1"/>
    </source>
</evidence>
<dbReference type="PANTHER" id="PTHR13008">
    <property type="entry name" value="MAP-KINASE ACTIVATING DEATH DOMAIN PROTEIN MADD /DENN/AEX-3 C.ELEGANS"/>
    <property type="match status" value="1"/>
</dbReference>
<name>A0A0B6YXS9_9EUPU</name>
<dbReference type="GO" id="GO:0005829">
    <property type="term" value="C:cytosol"/>
    <property type="evidence" value="ECO:0007669"/>
    <property type="project" value="TreeGrafter"/>
</dbReference>
<feature type="compositionally biased region" description="Low complexity" evidence="1">
    <location>
        <begin position="122"/>
        <end position="131"/>
    </location>
</feature>
<dbReference type="PANTHER" id="PTHR13008:SF7">
    <property type="entry name" value="MAP KINASE-ACTIVATING DEATH DOMAIN PROTEIN"/>
    <property type="match status" value="1"/>
</dbReference>
<protein>
    <submittedName>
        <fullName evidence="2">Uncharacterized protein</fullName>
    </submittedName>
</protein>
<feature type="compositionally biased region" description="Pro residues" evidence="1">
    <location>
        <begin position="35"/>
        <end position="48"/>
    </location>
</feature>